<evidence type="ECO:0000313" key="3">
    <source>
        <dbReference type="Proteomes" id="UP000284842"/>
    </source>
</evidence>
<organism evidence="2 3">
    <name type="scientific">Panaeolus cyanescens</name>
    <dbReference type="NCBI Taxonomy" id="181874"/>
    <lineage>
        <taxon>Eukaryota</taxon>
        <taxon>Fungi</taxon>
        <taxon>Dikarya</taxon>
        <taxon>Basidiomycota</taxon>
        <taxon>Agaricomycotina</taxon>
        <taxon>Agaricomycetes</taxon>
        <taxon>Agaricomycetidae</taxon>
        <taxon>Agaricales</taxon>
        <taxon>Agaricineae</taxon>
        <taxon>Galeropsidaceae</taxon>
        <taxon>Panaeolus</taxon>
    </lineage>
</organism>
<name>A0A409Y836_9AGAR</name>
<dbReference type="EMBL" id="NHTK01001370">
    <property type="protein sequence ID" value="PPQ99081.1"/>
    <property type="molecule type" value="Genomic_DNA"/>
</dbReference>
<proteinExistence type="predicted"/>
<feature type="compositionally biased region" description="Acidic residues" evidence="1">
    <location>
        <begin position="14"/>
        <end position="24"/>
    </location>
</feature>
<dbReference type="STRING" id="181874.A0A409Y836"/>
<accession>A0A409Y836</accession>
<feature type="region of interest" description="Disordered" evidence="1">
    <location>
        <begin position="1"/>
        <end position="66"/>
    </location>
</feature>
<feature type="compositionally biased region" description="Polar residues" evidence="1">
    <location>
        <begin position="1"/>
        <end position="13"/>
    </location>
</feature>
<reference evidence="2 3" key="1">
    <citation type="journal article" date="2018" name="Evol. Lett.">
        <title>Horizontal gene cluster transfer increased hallucinogenic mushroom diversity.</title>
        <authorList>
            <person name="Reynolds H.T."/>
            <person name="Vijayakumar V."/>
            <person name="Gluck-Thaler E."/>
            <person name="Korotkin H.B."/>
            <person name="Matheny P.B."/>
            <person name="Slot J.C."/>
        </authorList>
    </citation>
    <scope>NUCLEOTIDE SEQUENCE [LARGE SCALE GENOMIC DNA]</scope>
    <source>
        <strain evidence="2 3">2629</strain>
    </source>
</reference>
<feature type="region of interest" description="Disordered" evidence="1">
    <location>
        <begin position="79"/>
        <end position="102"/>
    </location>
</feature>
<evidence type="ECO:0000313" key="2">
    <source>
        <dbReference type="EMBL" id="PPQ99081.1"/>
    </source>
</evidence>
<feature type="region of interest" description="Disordered" evidence="1">
    <location>
        <begin position="116"/>
        <end position="144"/>
    </location>
</feature>
<feature type="region of interest" description="Disordered" evidence="1">
    <location>
        <begin position="282"/>
        <end position="303"/>
    </location>
</feature>
<comment type="caution">
    <text evidence="2">The sequence shown here is derived from an EMBL/GenBank/DDBJ whole genome shotgun (WGS) entry which is preliminary data.</text>
</comment>
<keyword evidence="3" id="KW-1185">Reference proteome</keyword>
<dbReference type="AlphaFoldDB" id="A0A409Y836"/>
<feature type="compositionally biased region" description="Polar residues" evidence="1">
    <location>
        <begin position="45"/>
        <end position="59"/>
    </location>
</feature>
<protein>
    <submittedName>
        <fullName evidence="2">Uncharacterized protein</fullName>
    </submittedName>
</protein>
<sequence length="424" mass="46699">MNYIGTSRYTSSIDDMEVVEDSEPEREQQRRTWRRGNHHPKEDSTSVIELTDSSDTDSPSVLPKTGSFPILASVRTTVAETQHPNPTQSSVEAGNSTNHILGRSDSLNFQQFAFQDSGPSKFKAPRRATPSTKPSLRKASSPLPKKELDIPVNDLDNVISCVSCDVKWTTRKTSAQKLTHIRTCAKLHGLEISTIKILIQKQTGATSKTTGKRAQLDHRGSPESSTTLFENVVPGVQTHKRNHQKAVRTLLSSPTSGRDAILSRAQEVLQNSDTLSYNLTQAAPHKIERRPDNQDDDPANSDALEFGQSLLGQQLSSGSGIISMSYEMVSASLATSEQPHACPSEEELIDHFTALKVDTNKVSIVAEKVLTGDCNVPQAQLATPKLKKSTKTPAFDDAWRSHMDTSIQADQVLYLRILRYEVRG</sequence>
<evidence type="ECO:0000256" key="1">
    <source>
        <dbReference type="SAM" id="MobiDB-lite"/>
    </source>
</evidence>
<dbReference type="OrthoDB" id="5576441at2759"/>
<dbReference type="InParanoid" id="A0A409Y836"/>
<gene>
    <name evidence="2" type="ORF">CVT24_003641</name>
</gene>
<dbReference type="Proteomes" id="UP000284842">
    <property type="component" value="Unassembled WGS sequence"/>
</dbReference>